<dbReference type="InterPro" id="IPR051550">
    <property type="entry name" value="SCF-Subunits/Alg-Epimerases"/>
</dbReference>
<dbReference type="EMBL" id="BMEV01000068">
    <property type="protein sequence ID" value="GFZ86576.1"/>
    <property type="molecule type" value="Genomic_DNA"/>
</dbReference>
<keyword evidence="3" id="KW-0833">Ubl conjugation pathway</keyword>
<dbReference type="Proteomes" id="UP000602050">
    <property type="component" value="Unassembled WGS sequence"/>
</dbReference>
<dbReference type="InterPro" id="IPR011050">
    <property type="entry name" value="Pectin_lyase_fold/virulence"/>
</dbReference>
<feature type="domain" description="Periplasmic copper-binding protein NosD beta helix" evidence="6">
    <location>
        <begin position="153"/>
        <end position="343"/>
    </location>
</feature>
<accession>A0A8J2TPE8</accession>
<dbReference type="PANTHER" id="PTHR22990:SF15">
    <property type="entry name" value="F-BOX ONLY PROTEIN 10"/>
    <property type="match status" value="1"/>
</dbReference>
<evidence type="ECO:0000256" key="4">
    <source>
        <dbReference type="SAM" id="Phobius"/>
    </source>
</evidence>
<dbReference type="SUPFAM" id="SSF51126">
    <property type="entry name" value="Pectin lyase-like"/>
    <property type="match status" value="1"/>
</dbReference>
<gene>
    <name evidence="7" type="ORF">GCM10010978_28130</name>
</gene>
<dbReference type="RefSeq" id="WP_188393056.1">
    <property type="nucleotide sequence ID" value="NZ_BMEV01000068.1"/>
</dbReference>
<dbReference type="NCBIfam" id="TIGR04247">
    <property type="entry name" value="NosD_copper_fam"/>
    <property type="match status" value="1"/>
</dbReference>
<evidence type="ECO:0000256" key="2">
    <source>
        <dbReference type="ARBA" id="ARBA00022737"/>
    </source>
</evidence>
<dbReference type="InterPro" id="IPR022441">
    <property type="entry name" value="Para_beta_helix_rpt-2"/>
</dbReference>
<dbReference type="InterPro" id="IPR026464">
    <property type="entry name" value="NosD_copper_fam"/>
</dbReference>
<keyword evidence="4" id="KW-1133">Transmembrane helix</keyword>
<sequence>MKKLLMNISLLLSAAALLANPQSALAEEKSLQELVDKTPPEGTLELEGRVYEGNVTIDKPMTIVGKEGTHIRGDGTGTVIEIDSPHVTLDTMHVSGSGMDQSSDEEYSGIRVMGENAVIKNVKVTDVFHGVYLSRADNSTIDNVTIIGQSSDSLAKQGNGIQIVRSNNNVIQNTYIEKTRDGIYVEYSNNNMITNNKVTETRYGLHYMYADYNEFHDNEFVGNIGGAAIMQSDSLLLENNSFSFNQGSRSFGLIIQTSREVHVLNNKFYQNQRGLYLEQSTSNTIEGNEFFHNQIGVELWTSSTAHTFFNNVFRKNNTHVVTIGGESFNDWFKNGVGNYWDDPILDLDQDGIGDAPFEATSTLGNLLEENELAYLFLTSPAIQLYEKANALLGNQRIMAVDEYPLMNERETQPMLWTALLLIGMATGLYFVWKRRKA</sequence>
<evidence type="ECO:0000259" key="6">
    <source>
        <dbReference type="Pfam" id="PF05048"/>
    </source>
</evidence>
<feature type="chain" id="PRO_5035298450" description="Periplasmic copper-binding protein NosD beta helix domain-containing protein" evidence="5">
    <location>
        <begin position="27"/>
        <end position="437"/>
    </location>
</feature>
<organism evidence="7 8">
    <name type="scientific">Compostibacillus humi</name>
    <dbReference type="NCBI Taxonomy" id="1245525"/>
    <lineage>
        <taxon>Bacteria</taxon>
        <taxon>Bacillati</taxon>
        <taxon>Bacillota</taxon>
        <taxon>Bacilli</taxon>
        <taxon>Bacillales</taxon>
        <taxon>Bacillaceae</taxon>
        <taxon>Compostibacillus</taxon>
    </lineage>
</organism>
<dbReference type="NCBIfam" id="TIGR03804">
    <property type="entry name" value="para_beta_helix"/>
    <property type="match status" value="2"/>
</dbReference>
<dbReference type="InterPro" id="IPR012334">
    <property type="entry name" value="Pectin_lyas_fold"/>
</dbReference>
<keyword evidence="4" id="KW-0472">Membrane</keyword>
<dbReference type="PANTHER" id="PTHR22990">
    <property type="entry name" value="F-BOX ONLY PROTEIN"/>
    <property type="match status" value="1"/>
</dbReference>
<name>A0A8J2TPE8_9BACI</name>
<keyword evidence="4" id="KW-0812">Transmembrane</keyword>
<evidence type="ECO:0000313" key="7">
    <source>
        <dbReference type="EMBL" id="GFZ86576.1"/>
    </source>
</evidence>
<proteinExistence type="predicted"/>
<reference evidence="7" key="2">
    <citation type="submission" date="2020-09" db="EMBL/GenBank/DDBJ databases">
        <authorList>
            <person name="Sun Q."/>
            <person name="Zhou Y."/>
        </authorList>
    </citation>
    <scope>NUCLEOTIDE SEQUENCE</scope>
    <source>
        <strain evidence="7">CGMCC 1.12360</strain>
    </source>
</reference>
<keyword evidence="8" id="KW-1185">Reference proteome</keyword>
<dbReference type="SMART" id="SM00710">
    <property type="entry name" value="PbH1"/>
    <property type="match status" value="8"/>
</dbReference>
<evidence type="ECO:0000256" key="1">
    <source>
        <dbReference type="ARBA" id="ARBA00004906"/>
    </source>
</evidence>
<keyword evidence="5" id="KW-0732">Signal</keyword>
<dbReference type="InterPro" id="IPR007742">
    <property type="entry name" value="NosD_dom"/>
</dbReference>
<feature type="signal peptide" evidence="5">
    <location>
        <begin position="1"/>
        <end position="26"/>
    </location>
</feature>
<evidence type="ECO:0000256" key="3">
    <source>
        <dbReference type="ARBA" id="ARBA00022786"/>
    </source>
</evidence>
<protein>
    <recommendedName>
        <fullName evidence="6">Periplasmic copper-binding protein NosD beta helix domain-containing protein</fullName>
    </recommendedName>
</protein>
<feature type="transmembrane region" description="Helical" evidence="4">
    <location>
        <begin position="414"/>
        <end position="432"/>
    </location>
</feature>
<keyword evidence="2" id="KW-0677">Repeat</keyword>
<dbReference type="InterPro" id="IPR006626">
    <property type="entry name" value="PbH1"/>
</dbReference>
<comment type="pathway">
    <text evidence="1">Protein modification; protein ubiquitination.</text>
</comment>
<reference evidence="7" key="1">
    <citation type="journal article" date="2014" name="Int. J. Syst. Evol. Microbiol.">
        <title>Complete genome sequence of Corynebacterium casei LMG S-19264T (=DSM 44701T), isolated from a smear-ripened cheese.</title>
        <authorList>
            <consortium name="US DOE Joint Genome Institute (JGI-PGF)"/>
            <person name="Walter F."/>
            <person name="Albersmeier A."/>
            <person name="Kalinowski J."/>
            <person name="Ruckert C."/>
        </authorList>
    </citation>
    <scope>NUCLEOTIDE SEQUENCE</scope>
    <source>
        <strain evidence="7">CGMCC 1.12360</strain>
    </source>
</reference>
<comment type="caution">
    <text evidence="7">The sequence shown here is derived from an EMBL/GenBank/DDBJ whole genome shotgun (WGS) entry which is preliminary data.</text>
</comment>
<dbReference type="AlphaFoldDB" id="A0A8J2TPE8"/>
<evidence type="ECO:0000256" key="5">
    <source>
        <dbReference type="SAM" id="SignalP"/>
    </source>
</evidence>
<dbReference type="Gene3D" id="2.160.20.10">
    <property type="entry name" value="Single-stranded right-handed beta-helix, Pectin lyase-like"/>
    <property type="match status" value="2"/>
</dbReference>
<dbReference type="Pfam" id="PF05048">
    <property type="entry name" value="NosD"/>
    <property type="match status" value="1"/>
</dbReference>
<evidence type="ECO:0000313" key="8">
    <source>
        <dbReference type="Proteomes" id="UP000602050"/>
    </source>
</evidence>